<sequence length="53" mass="5827">MLPTQLMKDNVILLAPFLTSLFNSSLVSGVVTQNFKTALMKPLLKKVGLDHNV</sequence>
<accession>A0A9Q1HGE7</accession>
<proteinExistence type="predicted"/>
<name>A0A9Q1HGE7_HOLLE</name>
<dbReference type="AlphaFoldDB" id="A0A9Q1HGE7"/>
<evidence type="ECO:0000313" key="1">
    <source>
        <dbReference type="EMBL" id="KAJ8048912.1"/>
    </source>
</evidence>
<protein>
    <submittedName>
        <fullName evidence="1">Uncharacterized protein</fullName>
    </submittedName>
</protein>
<gene>
    <name evidence="1" type="ORF">HOLleu_01420</name>
</gene>
<organism evidence="1 2">
    <name type="scientific">Holothuria leucospilota</name>
    <name type="common">Black long sea cucumber</name>
    <name type="synonym">Mertensiothuria leucospilota</name>
    <dbReference type="NCBI Taxonomy" id="206669"/>
    <lineage>
        <taxon>Eukaryota</taxon>
        <taxon>Metazoa</taxon>
        <taxon>Echinodermata</taxon>
        <taxon>Eleutherozoa</taxon>
        <taxon>Echinozoa</taxon>
        <taxon>Holothuroidea</taxon>
        <taxon>Aspidochirotacea</taxon>
        <taxon>Aspidochirotida</taxon>
        <taxon>Holothuriidae</taxon>
        <taxon>Holothuria</taxon>
    </lineage>
</organism>
<comment type="caution">
    <text evidence="1">The sequence shown here is derived from an EMBL/GenBank/DDBJ whole genome shotgun (WGS) entry which is preliminary data.</text>
</comment>
<keyword evidence="2" id="KW-1185">Reference proteome</keyword>
<reference evidence="1" key="1">
    <citation type="submission" date="2021-10" db="EMBL/GenBank/DDBJ databases">
        <title>Tropical sea cucumber genome reveals ecological adaptation and Cuvierian tubules defense mechanism.</title>
        <authorList>
            <person name="Chen T."/>
        </authorList>
    </citation>
    <scope>NUCLEOTIDE SEQUENCE</scope>
    <source>
        <strain evidence="1">Nanhai2018</strain>
        <tissue evidence="1">Muscle</tissue>
    </source>
</reference>
<dbReference type="EMBL" id="JAIZAY010000001">
    <property type="protein sequence ID" value="KAJ8048912.1"/>
    <property type="molecule type" value="Genomic_DNA"/>
</dbReference>
<evidence type="ECO:0000313" key="2">
    <source>
        <dbReference type="Proteomes" id="UP001152320"/>
    </source>
</evidence>
<dbReference type="Proteomes" id="UP001152320">
    <property type="component" value="Chromosome 1"/>
</dbReference>
<dbReference type="OrthoDB" id="6158911at2759"/>